<comment type="caution">
    <text evidence="2">The sequence shown here is derived from an EMBL/GenBank/DDBJ whole genome shotgun (WGS) entry which is preliminary data.</text>
</comment>
<evidence type="ECO:0000313" key="2">
    <source>
        <dbReference type="EMBL" id="GIX96987.1"/>
    </source>
</evidence>
<protein>
    <recommendedName>
        <fullName evidence="4">Transmembrane protein 231</fullName>
    </recommendedName>
</protein>
<dbReference type="AlphaFoldDB" id="A0AAV4PP32"/>
<keyword evidence="1" id="KW-0472">Membrane</keyword>
<reference evidence="2 3" key="1">
    <citation type="submission" date="2021-06" db="EMBL/GenBank/DDBJ databases">
        <title>Caerostris extrusa draft genome.</title>
        <authorList>
            <person name="Kono N."/>
            <person name="Arakawa K."/>
        </authorList>
    </citation>
    <scope>NUCLEOTIDE SEQUENCE [LARGE SCALE GENOMIC DNA]</scope>
</reference>
<proteinExistence type="predicted"/>
<keyword evidence="3" id="KW-1185">Reference proteome</keyword>
<dbReference type="Proteomes" id="UP001054945">
    <property type="component" value="Unassembled WGS sequence"/>
</dbReference>
<feature type="transmembrane region" description="Helical" evidence="1">
    <location>
        <begin position="146"/>
        <end position="165"/>
    </location>
</feature>
<evidence type="ECO:0000313" key="3">
    <source>
        <dbReference type="Proteomes" id="UP001054945"/>
    </source>
</evidence>
<accession>A0AAV4PP32</accession>
<gene>
    <name evidence="2" type="primary">AVEN_249674_1</name>
    <name evidence="2" type="ORF">CEXT_239151</name>
</gene>
<dbReference type="EMBL" id="BPLR01004724">
    <property type="protein sequence ID" value="GIX96987.1"/>
    <property type="molecule type" value="Genomic_DNA"/>
</dbReference>
<evidence type="ECO:0000256" key="1">
    <source>
        <dbReference type="SAM" id="Phobius"/>
    </source>
</evidence>
<keyword evidence="1" id="KW-1133">Transmembrane helix</keyword>
<keyword evidence="1" id="KW-0812">Transmembrane</keyword>
<name>A0AAV4PP32_CAEEX</name>
<sequence>MTKQGSVVRTTWSHNSLVSPRCTPAPTFKRSKEEVRVPFAFLIESFQGELWNAFIRTVKKRNKRYSGSSVYAASATDNRYSLLNSRKPYQKTTTSLVGEVSGLLKPFIHFRYHLHGDISNQHLYRSFNQPSWRVFENYKLLVRHDVLLQLLYLVMVLQTVWPYLFKTMKVRFWTTTECGWRRPFYPYKDTILSPFGFLDTPRITQGQRKKAVDSTFIRFGRSSSGESGRTMVSHPGASLLLEDSSPEASPQDSSLN</sequence>
<evidence type="ECO:0008006" key="4">
    <source>
        <dbReference type="Google" id="ProtNLM"/>
    </source>
</evidence>
<organism evidence="2 3">
    <name type="scientific">Caerostris extrusa</name>
    <name type="common">Bark spider</name>
    <name type="synonym">Caerostris bankana</name>
    <dbReference type="NCBI Taxonomy" id="172846"/>
    <lineage>
        <taxon>Eukaryota</taxon>
        <taxon>Metazoa</taxon>
        <taxon>Ecdysozoa</taxon>
        <taxon>Arthropoda</taxon>
        <taxon>Chelicerata</taxon>
        <taxon>Arachnida</taxon>
        <taxon>Araneae</taxon>
        <taxon>Araneomorphae</taxon>
        <taxon>Entelegynae</taxon>
        <taxon>Araneoidea</taxon>
        <taxon>Araneidae</taxon>
        <taxon>Caerostris</taxon>
    </lineage>
</organism>